<comment type="catalytic activity">
    <reaction evidence="10">
        <text>ATP + H2O = ADP + phosphate + H(+)</text>
        <dbReference type="Rhea" id="RHEA:13065"/>
        <dbReference type="ChEBI" id="CHEBI:15377"/>
        <dbReference type="ChEBI" id="CHEBI:15378"/>
        <dbReference type="ChEBI" id="CHEBI:30616"/>
        <dbReference type="ChEBI" id="CHEBI:43474"/>
        <dbReference type="ChEBI" id="CHEBI:456216"/>
        <dbReference type="EC" id="3.6.4.13"/>
    </reaction>
</comment>
<evidence type="ECO:0000256" key="10">
    <source>
        <dbReference type="RuleBase" id="RU365068"/>
    </source>
</evidence>
<dbReference type="PANTHER" id="PTHR24031">
    <property type="entry name" value="RNA HELICASE"/>
    <property type="match status" value="1"/>
</dbReference>
<dbReference type="Gene3D" id="3.40.50.300">
    <property type="entry name" value="P-loop containing nucleotide triphosphate hydrolases"/>
    <property type="match status" value="2"/>
</dbReference>
<dbReference type="Proteomes" id="UP001210925">
    <property type="component" value="Unassembled WGS sequence"/>
</dbReference>
<dbReference type="Pfam" id="PF00270">
    <property type="entry name" value="DEAD"/>
    <property type="match status" value="1"/>
</dbReference>
<evidence type="ECO:0000256" key="9">
    <source>
        <dbReference type="RuleBase" id="RU000492"/>
    </source>
</evidence>
<dbReference type="SUPFAM" id="SSF52540">
    <property type="entry name" value="P-loop containing nucleoside triphosphate hydrolases"/>
    <property type="match status" value="1"/>
</dbReference>
<dbReference type="GO" id="GO:0006364">
    <property type="term" value="P:rRNA processing"/>
    <property type="evidence" value="ECO:0007669"/>
    <property type="project" value="UniProtKB-KW"/>
</dbReference>
<dbReference type="GO" id="GO:0016787">
    <property type="term" value="F:hydrolase activity"/>
    <property type="evidence" value="ECO:0007669"/>
    <property type="project" value="UniProtKB-KW"/>
</dbReference>
<evidence type="ECO:0000256" key="3">
    <source>
        <dbReference type="ARBA" id="ARBA00022552"/>
    </source>
</evidence>
<evidence type="ECO:0000256" key="6">
    <source>
        <dbReference type="ARBA" id="ARBA00022806"/>
    </source>
</evidence>
<keyword evidence="3" id="KW-0698">rRNA processing</keyword>
<dbReference type="SMART" id="SM00490">
    <property type="entry name" value="HELICc"/>
    <property type="match status" value="1"/>
</dbReference>
<feature type="domain" description="Helicase ATP-binding" evidence="12">
    <location>
        <begin position="175"/>
        <end position="373"/>
    </location>
</feature>
<feature type="compositionally biased region" description="Basic residues" evidence="11">
    <location>
        <begin position="31"/>
        <end position="47"/>
    </location>
</feature>
<evidence type="ECO:0000259" key="12">
    <source>
        <dbReference type="PROSITE" id="PS51192"/>
    </source>
</evidence>
<comment type="caution">
    <text evidence="14">The sequence shown here is derived from an EMBL/GenBank/DDBJ whole genome shotgun (WGS) entry which is preliminary data.</text>
</comment>
<keyword evidence="7 9" id="KW-0067">ATP-binding</keyword>
<comment type="similarity">
    <text evidence="9">Belongs to the DEAD box helicase family.</text>
</comment>
<evidence type="ECO:0000313" key="14">
    <source>
        <dbReference type="EMBL" id="KAJ3255384.1"/>
    </source>
</evidence>
<evidence type="ECO:0000256" key="5">
    <source>
        <dbReference type="ARBA" id="ARBA00022801"/>
    </source>
</evidence>
<dbReference type="EMBL" id="JADGKB010000067">
    <property type="protein sequence ID" value="KAJ3255384.1"/>
    <property type="molecule type" value="Genomic_DNA"/>
</dbReference>
<feature type="compositionally biased region" description="Polar residues" evidence="11">
    <location>
        <begin position="49"/>
        <end position="59"/>
    </location>
</feature>
<dbReference type="SMART" id="SM01178">
    <property type="entry name" value="DUF4217"/>
    <property type="match status" value="1"/>
</dbReference>
<evidence type="ECO:0000259" key="13">
    <source>
        <dbReference type="PROSITE" id="PS51194"/>
    </source>
</evidence>
<dbReference type="PROSITE" id="PS00039">
    <property type="entry name" value="DEAD_ATP_HELICASE"/>
    <property type="match status" value="1"/>
</dbReference>
<protein>
    <recommendedName>
        <fullName evidence="10">ATP-dependent RNA helicase</fullName>
        <ecNumber evidence="10">3.6.4.13</ecNumber>
    </recommendedName>
</protein>
<evidence type="ECO:0000313" key="15">
    <source>
        <dbReference type="Proteomes" id="UP001210925"/>
    </source>
</evidence>
<accession>A0AAD5UH25</accession>
<keyword evidence="6 9" id="KW-0347">Helicase</keyword>
<dbReference type="GO" id="GO:0003723">
    <property type="term" value="F:RNA binding"/>
    <property type="evidence" value="ECO:0007669"/>
    <property type="project" value="UniProtKB-UniRule"/>
</dbReference>
<evidence type="ECO:0000256" key="11">
    <source>
        <dbReference type="SAM" id="MobiDB-lite"/>
    </source>
</evidence>
<proteinExistence type="inferred from homology"/>
<keyword evidence="15" id="KW-1185">Reference proteome</keyword>
<dbReference type="InterPro" id="IPR000629">
    <property type="entry name" value="RNA-helicase_DEAD-box_CS"/>
</dbReference>
<dbReference type="SMART" id="SM00487">
    <property type="entry name" value="DEXDc"/>
    <property type="match status" value="1"/>
</dbReference>
<dbReference type="PROSITE" id="PS51192">
    <property type="entry name" value="HELICASE_ATP_BIND_1"/>
    <property type="match status" value="1"/>
</dbReference>
<dbReference type="InterPro" id="IPR025313">
    <property type="entry name" value="SPB4-like_CTE"/>
</dbReference>
<dbReference type="InterPro" id="IPR027417">
    <property type="entry name" value="P-loop_NTPase"/>
</dbReference>
<keyword evidence="8 10" id="KW-0694">RNA-binding</keyword>
<feature type="region of interest" description="Disordered" evidence="11">
    <location>
        <begin position="31"/>
        <end position="104"/>
    </location>
</feature>
<evidence type="ECO:0000256" key="7">
    <source>
        <dbReference type="ARBA" id="ARBA00022840"/>
    </source>
</evidence>
<dbReference type="Pfam" id="PF00271">
    <property type="entry name" value="Helicase_C"/>
    <property type="match status" value="1"/>
</dbReference>
<dbReference type="PROSITE" id="PS51194">
    <property type="entry name" value="HELICASE_CTER"/>
    <property type="match status" value="1"/>
</dbReference>
<dbReference type="GO" id="GO:0005730">
    <property type="term" value="C:nucleolus"/>
    <property type="evidence" value="ECO:0007669"/>
    <property type="project" value="UniProtKB-SubCell"/>
</dbReference>
<evidence type="ECO:0000256" key="1">
    <source>
        <dbReference type="ARBA" id="ARBA00004604"/>
    </source>
</evidence>
<evidence type="ECO:0000256" key="4">
    <source>
        <dbReference type="ARBA" id="ARBA00022741"/>
    </source>
</evidence>
<dbReference type="AlphaFoldDB" id="A0AAD5UH25"/>
<comment type="function">
    <text evidence="10">RNA helicase.</text>
</comment>
<evidence type="ECO:0000256" key="2">
    <source>
        <dbReference type="ARBA" id="ARBA00022517"/>
    </source>
</evidence>
<keyword evidence="2" id="KW-0690">Ribosome biogenesis</keyword>
<dbReference type="InterPro" id="IPR014001">
    <property type="entry name" value="Helicase_ATP-bd"/>
</dbReference>
<gene>
    <name evidence="14" type="primary">DBP7</name>
    <name evidence="14" type="ORF">HK103_006303</name>
</gene>
<dbReference type="InterPro" id="IPR001650">
    <property type="entry name" value="Helicase_C-like"/>
</dbReference>
<dbReference type="GO" id="GO:0003724">
    <property type="term" value="F:RNA helicase activity"/>
    <property type="evidence" value="ECO:0007669"/>
    <property type="project" value="UniProtKB-EC"/>
</dbReference>
<dbReference type="EC" id="3.6.4.13" evidence="10"/>
<reference evidence="14" key="1">
    <citation type="submission" date="2020-05" db="EMBL/GenBank/DDBJ databases">
        <title>Phylogenomic resolution of chytrid fungi.</title>
        <authorList>
            <person name="Stajich J.E."/>
            <person name="Amses K."/>
            <person name="Simmons R."/>
            <person name="Seto K."/>
            <person name="Myers J."/>
            <person name="Bonds A."/>
            <person name="Quandt C.A."/>
            <person name="Barry K."/>
            <person name="Liu P."/>
            <person name="Grigoriev I."/>
            <person name="Longcore J.E."/>
            <person name="James T.Y."/>
        </authorList>
    </citation>
    <scope>NUCLEOTIDE SEQUENCE</scope>
    <source>
        <strain evidence="14">PLAUS21</strain>
    </source>
</reference>
<dbReference type="CDD" id="cd18787">
    <property type="entry name" value="SF2_C_DEAD"/>
    <property type="match status" value="1"/>
</dbReference>
<sequence length="748" mass="84061">MDLQLNFDLNDTPKNNINVTTVLNTLKKGSWKKRRGDAKRIVRKKTGGKPNTETVQPAQQPFKRKAVSGPPREEVKAGFSSSIFTANPELPSRQKKQKKEETTDKPVIEAQAIPQPVEEIEKKEIPAKISKEPILEDTTSQTDFGKLGLHPLLVNHLKKLNISNATQIQKSSIPKLQKEFGRDIIIQAQTAAELEGVHGKDFFTRSTGTFAIILAPTRELAQQIATVLESLLHYTINASENGTRFKHWIVSGILVGGESKKSEKARLRKGINILVATPGRLLDHLKTTESFNTGNLRWLVLDEADNLLHLGFEETLRDILKILNEKGRKAIESEARAKIKHMPFERQTVLCSATIEGGVQKLAEESLRDPVFIKAESKQENTESGENDSSISIPKQLKQLYVLSPAKLRLVNMIGLIRKITNSGKLPRKIIIFLATGDSVDWHFDILARISEMQNTEQDDKDFEFDPEAEIKPVEYNDLPKLRAGYDAKHLPNCKLFKLHGSMQQSERHAVYTGYSPSSNYTKILFCTDVAARGLDLPDVSDIIQYDPPADVRDYIHRIGRTARLGKEGQAFIFLLPSEAEYLDLLEDYHCHVTEEPMVPILETLIPLANSKKTKNQKHSFHEIAATDVHMEFERFVQSSQPNLIHAQKAFSSHIRAYTTHIASEKHIFHIRKLHLGHIAKSFCLREAPQQLQSKLGNLAKSLHENDLASGGGITASSMKRKANQMAKNAMVSEFADGNIAQLMKKRK</sequence>
<feature type="domain" description="Helicase C-terminal" evidence="13">
    <location>
        <begin position="396"/>
        <end position="606"/>
    </location>
</feature>
<keyword evidence="4 9" id="KW-0547">Nucleotide-binding</keyword>
<comment type="domain">
    <text evidence="10">The Q motif is unique to and characteristic of the DEAD box family of RNA helicases and controls ATP binding and hydrolysis.</text>
</comment>
<dbReference type="Pfam" id="PF13959">
    <property type="entry name" value="CTE_SPB4"/>
    <property type="match status" value="1"/>
</dbReference>
<dbReference type="InterPro" id="IPR011545">
    <property type="entry name" value="DEAD/DEAH_box_helicase_dom"/>
</dbReference>
<comment type="subcellular location">
    <subcellularLocation>
        <location evidence="1">Nucleus</location>
        <location evidence="1">Nucleolus</location>
    </subcellularLocation>
</comment>
<keyword evidence="5 9" id="KW-0378">Hydrolase</keyword>
<organism evidence="14 15">
    <name type="scientific">Boothiomyces macroporosus</name>
    <dbReference type="NCBI Taxonomy" id="261099"/>
    <lineage>
        <taxon>Eukaryota</taxon>
        <taxon>Fungi</taxon>
        <taxon>Fungi incertae sedis</taxon>
        <taxon>Chytridiomycota</taxon>
        <taxon>Chytridiomycota incertae sedis</taxon>
        <taxon>Chytridiomycetes</taxon>
        <taxon>Rhizophydiales</taxon>
        <taxon>Terramycetaceae</taxon>
        <taxon>Boothiomyces</taxon>
    </lineage>
</organism>
<dbReference type="GO" id="GO:0005524">
    <property type="term" value="F:ATP binding"/>
    <property type="evidence" value="ECO:0007669"/>
    <property type="project" value="UniProtKB-UniRule"/>
</dbReference>
<evidence type="ECO:0000256" key="8">
    <source>
        <dbReference type="ARBA" id="ARBA00022884"/>
    </source>
</evidence>
<name>A0AAD5UH25_9FUNG</name>